<dbReference type="KEGG" id="psoj:PHYSODRAFT_500395"/>
<feature type="compositionally biased region" description="Polar residues" evidence="1">
    <location>
        <begin position="271"/>
        <end position="282"/>
    </location>
</feature>
<dbReference type="SMR" id="G4ZJ73"/>
<accession>G4ZJ73</accession>
<dbReference type="GeneID" id="20657819"/>
<dbReference type="AlphaFoldDB" id="G4ZJ73"/>
<dbReference type="Gene3D" id="2.30.42.10">
    <property type="match status" value="1"/>
</dbReference>
<evidence type="ECO:0000256" key="1">
    <source>
        <dbReference type="SAM" id="MobiDB-lite"/>
    </source>
</evidence>
<name>G4ZJ73_PHYSP</name>
<feature type="domain" description="PDZ" evidence="2">
    <location>
        <begin position="371"/>
        <end position="423"/>
    </location>
</feature>
<feature type="region of interest" description="Disordered" evidence="1">
    <location>
        <begin position="254"/>
        <end position="282"/>
    </location>
</feature>
<organism evidence="3 4">
    <name type="scientific">Phytophthora sojae (strain P6497)</name>
    <name type="common">Soybean stem and root rot agent</name>
    <name type="synonym">Phytophthora megasperma f. sp. glycines</name>
    <dbReference type="NCBI Taxonomy" id="1094619"/>
    <lineage>
        <taxon>Eukaryota</taxon>
        <taxon>Sar</taxon>
        <taxon>Stramenopiles</taxon>
        <taxon>Oomycota</taxon>
        <taxon>Peronosporomycetes</taxon>
        <taxon>Peronosporales</taxon>
        <taxon>Peronosporaceae</taxon>
        <taxon>Phytophthora</taxon>
    </lineage>
</organism>
<dbReference type="OMA" id="PPKQKFK"/>
<dbReference type="PROSITE" id="PS50106">
    <property type="entry name" value="PDZ"/>
    <property type="match status" value="1"/>
</dbReference>
<feature type="compositionally biased region" description="Basic and acidic residues" evidence="1">
    <location>
        <begin position="257"/>
        <end position="268"/>
    </location>
</feature>
<protein>
    <recommendedName>
        <fullName evidence="2">PDZ domain-containing protein</fullName>
    </recommendedName>
</protein>
<proteinExistence type="predicted"/>
<dbReference type="InterPro" id="IPR001478">
    <property type="entry name" value="PDZ"/>
</dbReference>
<gene>
    <name evidence="3" type="ORF">PHYSODRAFT_500395</name>
</gene>
<evidence type="ECO:0000259" key="2">
    <source>
        <dbReference type="PROSITE" id="PS50106"/>
    </source>
</evidence>
<dbReference type="Proteomes" id="UP000002640">
    <property type="component" value="Unassembled WGS sequence"/>
</dbReference>
<feature type="region of interest" description="Disordered" evidence="1">
    <location>
        <begin position="121"/>
        <end position="141"/>
    </location>
</feature>
<evidence type="ECO:0000313" key="3">
    <source>
        <dbReference type="EMBL" id="EGZ17737.1"/>
    </source>
</evidence>
<sequence>MDTEAAIVLVQMSKSPSIIRFRSPTTGKRVRFDVLLGQRKLGLFFTPDGGNAVPVVTRLPTRRGSEDHSSLGVQLGDVLVAVNEMDTIAAGFGPTMEFVESCPRPLRLTFERAANNDADDQWFGSQAASEQSREQRRGSFSLRNAIPSLTATGMTTRALASLRCKEFPPTHVDTHGGVLIEWKSGPLGLTLLEDPISGASLVNRLTGKGSSANMERLQHGFQLYSINGVRTEGRALDDLCRDLQTLPKPIQLVFRPPHFDDSSDDESRSSNIVTPTDRPSSLGLQLEISHANKTSPTPKRGQYPIVHKVLKESTLDLPSDAVGHLFVAINNWTTSGLTSTELRTLLRVAEKPAVLRFRRREGPPAYSILWSEGELGITFGCYEDADRQNALIVYVKRIGSGQALSSGLVSVGDLLLSINGQELPPKQKFKKTMRKLVDTRQPVTLGFRRLLVERERCSDWSRHEHS</sequence>
<evidence type="ECO:0000313" key="4">
    <source>
        <dbReference type="Proteomes" id="UP000002640"/>
    </source>
</evidence>
<dbReference type="RefSeq" id="XP_009526795.1">
    <property type="nucleotide sequence ID" value="XM_009528500.1"/>
</dbReference>
<reference evidence="3 4" key="1">
    <citation type="journal article" date="2006" name="Science">
        <title>Phytophthora genome sequences uncover evolutionary origins and mechanisms of pathogenesis.</title>
        <authorList>
            <person name="Tyler B.M."/>
            <person name="Tripathy S."/>
            <person name="Zhang X."/>
            <person name="Dehal P."/>
            <person name="Jiang R.H."/>
            <person name="Aerts A."/>
            <person name="Arredondo F.D."/>
            <person name="Baxter L."/>
            <person name="Bensasson D."/>
            <person name="Beynon J.L."/>
            <person name="Chapman J."/>
            <person name="Damasceno C.M."/>
            <person name="Dorrance A.E."/>
            <person name="Dou D."/>
            <person name="Dickerman A.W."/>
            <person name="Dubchak I.L."/>
            <person name="Garbelotto M."/>
            <person name="Gijzen M."/>
            <person name="Gordon S.G."/>
            <person name="Govers F."/>
            <person name="Grunwald N.J."/>
            <person name="Huang W."/>
            <person name="Ivors K.L."/>
            <person name="Jones R.W."/>
            <person name="Kamoun S."/>
            <person name="Krampis K."/>
            <person name="Lamour K.H."/>
            <person name="Lee M.K."/>
            <person name="McDonald W.H."/>
            <person name="Medina M."/>
            <person name="Meijer H.J."/>
            <person name="Nordberg E.K."/>
            <person name="Maclean D.J."/>
            <person name="Ospina-Giraldo M.D."/>
            <person name="Morris P.F."/>
            <person name="Phuntumart V."/>
            <person name="Putnam N.H."/>
            <person name="Rash S."/>
            <person name="Rose J.K."/>
            <person name="Sakihama Y."/>
            <person name="Salamov A.A."/>
            <person name="Savidor A."/>
            <person name="Scheuring C.F."/>
            <person name="Smith B.M."/>
            <person name="Sobral B.W."/>
            <person name="Terry A."/>
            <person name="Torto-Alalibo T.A."/>
            <person name="Win J."/>
            <person name="Xu Z."/>
            <person name="Zhang H."/>
            <person name="Grigoriev I.V."/>
            <person name="Rokhsar D.S."/>
            <person name="Boore J.L."/>
        </authorList>
    </citation>
    <scope>NUCLEOTIDE SEQUENCE [LARGE SCALE GENOMIC DNA]</scope>
    <source>
        <strain evidence="3 4">P6497</strain>
    </source>
</reference>
<keyword evidence="4" id="KW-1185">Reference proteome</keyword>
<dbReference type="InParanoid" id="G4ZJ73"/>
<dbReference type="SUPFAM" id="SSF50156">
    <property type="entry name" value="PDZ domain-like"/>
    <property type="match status" value="2"/>
</dbReference>
<dbReference type="EMBL" id="JH159154">
    <property type="protein sequence ID" value="EGZ17737.1"/>
    <property type="molecule type" value="Genomic_DNA"/>
</dbReference>
<dbReference type="InterPro" id="IPR036034">
    <property type="entry name" value="PDZ_sf"/>
</dbReference>